<dbReference type="FunFam" id="3.80.10.10:FF:000168">
    <property type="entry name" value="Distal membrane arm assembly complex 2"/>
    <property type="match status" value="1"/>
</dbReference>
<evidence type="ECO:0000256" key="2">
    <source>
        <dbReference type="ARBA" id="ARBA00057777"/>
    </source>
</evidence>
<evidence type="ECO:0000313" key="7">
    <source>
        <dbReference type="Proteomes" id="UP000002279"/>
    </source>
</evidence>
<accession>A0A6I8PJW4</accession>
<dbReference type="Proteomes" id="UP000002279">
    <property type="component" value="Chromosome 5"/>
</dbReference>
<evidence type="ECO:0000256" key="3">
    <source>
        <dbReference type="ARBA" id="ARBA00062608"/>
    </source>
</evidence>
<dbReference type="InParanoid" id="A0A6I8PJW4"/>
<dbReference type="AlphaFoldDB" id="A0A6I8PJW4"/>
<dbReference type="GO" id="GO:0032981">
    <property type="term" value="P:mitochondrial respiratory chain complex I assembly"/>
    <property type="evidence" value="ECO:0000318"/>
    <property type="project" value="GO_Central"/>
</dbReference>
<reference evidence="6 7" key="1">
    <citation type="journal article" date="2008" name="Nature">
        <title>Genome analysis of the platypus reveals unique signatures of evolution.</title>
        <authorList>
            <person name="Warren W.C."/>
            <person name="Hillier L.W."/>
            <person name="Marshall Graves J.A."/>
            <person name="Birney E."/>
            <person name="Ponting C.P."/>
            <person name="Grutzner F."/>
            <person name="Belov K."/>
            <person name="Miller W."/>
            <person name="Clarke L."/>
            <person name="Chinwalla A.T."/>
            <person name="Yang S.P."/>
            <person name="Heger A."/>
            <person name="Locke D.P."/>
            <person name="Miethke P."/>
            <person name="Waters P.D."/>
            <person name="Veyrunes F."/>
            <person name="Fulton L."/>
            <person name="Fulton B."/>
            <person name="Graves T."/>
            <person name="Wallis J."/>
            <person name="Puente X.S."/>
            <person name="Lopez-Otin C."/>
            <person name="Ordonez G.R."/>
            <person name="Eichler E.E."/>
            <person name="Chen L."/>
            <person name="Cheng Z."/>
            <person name="Deakin J.E."/>
            <person name="Alsop A."/>
            <person name="Thompson K."/>
            <person name="Kirby P."/>
            <person name="Papenfuss A.T."/>
            <person name="Wakefield M.J."/>
            <person name="Olender T."/>
            <person name="Lancet D."/>
            <person name="Huttley G.A."/>
            <person name="Smit A.F."/>
            <person name="Pask A."/>
            <person name="Temple-Smith P."/>
            <person name="Batzer M.A."/>
            <person name="Walker J.A."/>
            <person name="Konkel M.K."/>
            <person name="Harris R.S."/>
            <person name="Whittington C.M."/>
            <person name="Wong E.S."/>
            <person name="Gemmell N.J."/>
            <person name="Buschiazzo E."/>
            <person name="Vargas Jentzsch I.M."/>
            <person name="Merkel A."/>
            <person name="Schmitz J."/>
            <person name="Zemann A."/>
            <person name="Churakov G."/>
            <person name="Kriegs J.O."/>
            <person name="Brosius J."/>
            <person name="Murchison E.P."/>
            <person name="Sachidanandam R."/>
            <person name="Smith C."/>
            <person name="Hannon G.J."/>
            <person name="Tsend-Ayush E."/>
            <person name="McMillan D."/>
            <person name="Attenborough R."/>
            <person name="Rens W."/>
            <person name="Ferguson-Smith M."/>
            <person name="Lefevre C.M."/>
            <person name="Sharp J.A."/>
            <person name="Nicholas K.R."/>
            <person name="Ray D.A."/>
            <person name="Kube M."/>
            <person name="Reinhardt R."/>
            <person name="Pringle T.H."/>
            <person name="Taylor J."/>
            <person name="Jones R.C."/>
            <person name="Nixon B."/>
            <person name="Dacheux J.L."/>
            <person name="Niwa H."/>
            <person name="Sekita Y."/>
            <person name="Huang X."/>
            <person name="Stark A."/>
            <person name="Kheradpour P."/>
            <person name="Kellis M."/>
            <person name="Flicek P."/>
            <person name="Chen Y."/>
            <person name="Webber C."/>
            <person name="Hardison R."/>
            <person name="Nelson J."/>
            <person name="Hallsworth-Pepin K."/>
            <person name="Delehaunty K."/>
            <person name="Markovic C."/>
            <person name="Minx P."/>
            <person name="Feng Y."/>
            <person name="Kremitzki C."/>
            <person name="Mitreva M."/>
            <person name="Glasscock J."/>
            <person name="Wylie T."/>
            <person name="Wohldmann P."/>
            <person name="Thiru P."/>
            <person name="Nhan M.N."/>
            <person name="Pohl C.S."/>
            <person name="Smith S.M."/>
            <person name="Hou S."/>
            <person name="Nefedov M."/>
            <person name="de Jong P.J."/>
            <person name="Renfree M.B."/>
            <person name="Mardis E.R."/>
            <person name="Wilson R.K."/>
        </authorList>
    </citation>
    <scope>NUCLEOTIDE SEQUENCE [LARGE SCALE GENOMIC DNA]</scope>
    <source>
        <strain evidence="6 7">Glennie</strain>
    </source>
</reference>
<dbReference type="Bgee" id="ENSOANG00000048851">
    <property type="expression patterns" value="Expressed in heart and 8 other cell types or tissues"/>
</dbReference>
<dbReference type="GO" id="GO:0031146">
    <property type="term" value="P:SCF-dependent proteasomal ubiquitin-dependent protein catabolic process"/>
    <property type="evidence" value="ECO:0000318"/>
    <property type="project" value="GO_Central"/>
</dbReference>
<protein>
    <recommendedName>
        <fullName evidence="4">Distal membrane-arm assembly complex protein 2</fullName>
    </recommendedName>
    <alternativeName>
        <fullName evidence="5">ATP synthase subunit s-like protein</fullName>
    </alternativeName>
</protein>
<dbReference type="GO" id="GO:0019005">
    <property type="term" value="C:SCF ubiquitin ligase complex"/>
    <property type="evidence" value="ECO:0000318"/>
    <property type="project" value="GO_Central"/>
</dbReference>
<reference evidence="6" key="2">
    <citation type="submission" date="2025-08" db="UniProtKB">
        <authorList>
            <consortium name="Ensembl"/>
        </authorList>
    </citation>
    <scope>IDENTIFICATION</scope>
    <source>
        <strain evidence="6">Glennie</strain>
    </source>
</reference>
<dbReference type="GeneTree" id="ENSGT00940000160500"/>
<dbReference type="Gene3D" id="3.80.10.10">
    <property type="entry name" value="Ribonuclease Inhibitor"/>
    <property type="match status" value="1"/>
</dbReference>
<reference evidence="6" key="3">
    <citation type="submission" date="2025-09" db="UniProtKB">
        <authorList>
            <consortium name="Ensembl"/>
        </authorList>
    </citation>
    <scope>IDENTIFICATION</scope>
    <source>
        <strain evidence="6">Glennie</strain>
    </source>
</reference>
<dbReference type="SUPFAM" id="SSF52047">
    <property type="entry name" value="RNI-like"/>
    <property type="match status" value="1"/>
</dbReference>
<evidence type="ECO:0000256" key="4">
    <source>
        <dbReference type="ARBA" id="ARBA00072316"/>
    </source>
</evidence>
<evidence type="ECO:0000313" key="6">
    <source>
        <dbReference type="Ensembl" id="ENSOANP00000052667.1"/>
    </source>
</evidence>
<dbReference type="GO" id="GO:0005739">
    <property type="term" value="C:mitochondrion"/>
    <property type="evidence" value="ECO:0007669"/>
    <property type="project" value="GOC"/>
</dbReference>
<dbReference type="Ensembl" id="ENSOANT00000048890.1">
    <property type="protein sequence ID" value="ENSOANP00000052667.1"/>
    <property type="gene ID" value="ENSOANG00000048851.1"/>
</dbReference>
<comment type="function">
    <text evidence="2">Required for the assembly of the mitochondrial NADH:ubiquinone oxidoreductase complex (complex I). Involved in the assembly of the distal region of complex I.</text>
</comment>
<keyword evidence="7" id="KW-1185">Reference proteome</keyword>
<dbReference type="FunCoup" id="A0A6I8PJW4">
    <property type="interactions" value="41"/>
</dbReference>
<organism evidence="6 7">
    <name type="scientific">Ornithorhynchus anatinus</name>
    <name type="common">Duckbill platypus</name>
    <dbReference type="NCBI Taxonomy" id="9258"/>
    <lineage>
        <taxon>Eukaryota</taxon>
        <taxon>Metazoa</taxon>
        <taxon>Chordata</taxon>
        <taxon>Craniata</taxon>
        <taxon>Vertebrata</taxon>
        <taxon>Euteleostomi</taxon>
        <taxon>Mammalia</taxon>
        <taxon>Monotremata</taxon>
        <taxon>Ornithorhynchidae</taxon>
        <taxon>Ornithorhynchus</taxon>
    </lineage>
</organism>
<evidence type="ECO:0000256" key="5">
    <source>
        <dbReference type="ARBA" id="ARBA00076566"/>
    </source>
</evidence>
<proteinExistence type="inferred from homology"/>
<dbReference type="OMA" id="HLARCPY"/>
<evidence type="ECO:0000256" key="1">
    <source>
        <dbReference type="ARBA" id="ARBA00006901"/>
    </source>
</evidence>
<name>A0A6I8PJW4_ORNAN</name>
<dbReference type="InterPro" id="IPR032675">
    <property type="entry name" value="LRR_dom_sf"/>
</dbReference>
<comment type="similarity">
    <text evidence="1">Belongs to the ATP synthase subunit s family.</text>
</comment>
<sequence length="313" mass="34958">ANTTVINRCVYRALTERRGPLFNSPATCPLPRERGGRAPLSRVFLCPHPIPEDHRSGVGEEAREGSGCPSLRLPSPTRPFPLQLLLGRGPLGLPGRGGVRPGSSVAPPPPASRIQRLLQKLSLRYYDVESLVALVSKLRRWNVYRKNKRLLSWENRYGPNVAVTFFVLQKGGGVRFQGQEKWYRTDPGGRFCRDFMDHPEIPVEEVDLSGSIINYYGLDNLEPLKELKMLHLARCPYVDDWSLSHLPTVAASLEELTLAGCPHVTERGLACLHHLGNLRRLDISDLPALSNKGLTQILVEEMLPRCQVPGWEG</sequence>
<comment type="subunit">
    <text evidence="3">Interacts with incompletely assembled mitochondrial NADH:ubiquinone oxidoreductase complex (complex I).</text>
</comment>